<feature type="compositionally biased region" description="Low complexity" evidence="1">
    <location>
        <begin position="702"/>
        <end position="737"/>
    </location>
</feature>
<comment type="caution">
    <text evidence="3">The sequence shown here is derived from an EMBL/GenBank/DDBJ whole genome shotgun (WGS) entry which is preliminary data.</text>
</comment>
<feature type="compositionally biased region" description="Basic and acidic residues" evidence="1">
    <location>
        <begin position="293"/>
        <end position="302"/>
    </location>
</feature>
<protein>
    <submittedName>
        <fullName evidence="3">Uncharacterized protein</fullName>
    </submittedName>
</protein>
<sequence length="854" mass="97316">MVDIGTSKPETVLFNEDLRKHDPDAECYMCRNSHIYVKPIGVQQKSNAKKKYEYSQQQKPLTIEEIDALSKKKQLTRQDVKKLLQCYFPDIKDAKYFQLHKYHSCCYDPEHINNSKNHITSFQHEKDDGHNHHSHDYKHHHHHDNINNQSLVDDGTNKVSFVRIKIEPTKGIPTRFLGPAALPESLADMLIKQRPSITPSDTPPYNVRRLTVSPYEQSTSLLSDQLSKIKTDDEDDGIESVDSTDDEGEQDRKDRETPLIQINSAGEFEGKVMDGSNINLEQYMQRTSAKQQSEIEARDPNSGKKSKPTKQKQHTKQEQKENKPLPSSDTTAKATKTNTKQNNDLIVEDLDGVKPWYSANNYQEQKPKKKKKKKRRKRLTLNGHEHDIYHLRHWEVKALEQAHQEPCGCRHHVTNCGSCEANHLLYRWCRCKDHQHELFMDDQRKRRQSVVTTFRSSEPTPAPPPPPTRPTTVVKTPPPIIKKPIMKSTGINATEPTTTELALAYDPSAVDYDMIQEVIYYRTSSGRLIKPEVSNAFTYDTMPQSMTLQNTGNYRQPVDVVYMLPNGEVQQIKGNNTSQQPTYRRRTMTGSSESLILSNGGSTYRGQVKDMNNQSIPLITIPSQTAPSSPYYYNHPNMTSPTANGYYSPPPPPQTTTPAVQWSPEPRSPIHHQPAEFTLVTVNNNRSPTSGVNKTSPILFKPQPQTPVNPTVPRVPTKSSITSPKSSNSSAKKSTTPNYIVKDTHNDPKKNSNNKNYIVKDTHNMSPLERESSILTHRRWFDQPLGDQNLEPLQESKYGLIAAGSEQEWISTGPKTVTFEDDDHQRRHHRKSNDIYNSEHIGQEDNQKSSCTIS</sequence>
<accession>A0A8S2MR03</accession>
<dbReference type="EMBL" id="CAJOBA010030812">
    <property type="protein sequence ID" value="CAF3956715.1"/>
    <property type="molecule type" value="Genomic_DNA"/>
</dbReference>
<evidence type="ECO:0000313" key="3">
    <source>
        <dbReference type="EMBL" id="CAF3956715.1"/>
    </source>
</evidence>
<proteinExistence type="predicted"/>
<feature type="region of interest" description="Disordered" evidence="1">
    <location>
        <begin position="573"/>
        <end position="599"/>
    </location>
</feature>
<evidence type="ECO:0000313" key="2">
    <source>
        <dbReference type="EMBL" id="CAF1150448.1"/>
    </source>
</evidence>
<name>A0A8S2MR03_9BILA</name>
<feature type="region of interest" description="Disordered" evidence="1">
    <location>
        <begin position="812"/>
        <end position="854"/>
    </location>
</feature>
<dbReference type="Proteomes" id="UP000682733">
    <property type="component" value="Unassembled WGS sequence"/>
</dbReference>
<feature type="compositionally biased region" description="Basic residues" evidence="1">
    <location>
        <begin position="304"/>
        <end position="314"/>
    </location>
</feature>
<organism evidence="3 4">
    <name type="scientific">Didymodactylos carnosus</name>
    <dbReference type="NCBI Taxonomy" id="1234261"/>
    <lineage>
        <taxon>Eukaryota</taxon>
        <taxon>Metazoa</taxon>
        <taxon>Spiralia</taxon>
        <taxon>Gnathifera</taxon>
        <taxon>Rotifera</taxon>
        <taxon>Eurotatoria</taxon>
        <taxon>Bdelloidea</taxon>
        <taxon>Philodinida</taxon>
        <taxon>Philodinidae</taxon>
        <taxon>Didymodactylos</taxon>
    </lineage>
</organism>
<feature type="region of interest" description="Disordered" evidence="1">
    <location>
        <begin position="452"/>
        <end position="481"/>
    </location>
</feature>
<reference evidence="3" key="1">
    <citation type="submission" date="2021-02" db="EMBL/GenBank/DDBJ databases">
        <authorList>
            <person name="Nowell W R."/>
        </authorList>
    </citation>
    <scope>NUCLEOTIDE SEQUENCE</scope>
</reference>
<feature type="region of interest" description="Disordered" evidence="1">
    <location>
        <begin position="285"/>
        <end position="379"/>
    </location>
</feature>
<dbReference type="AlphaFoldDB" id="A0A8S2MR03"/>
<feature type="region of interest" description="Disordered" evidence="1">
    <location>
        <begin position="124"/>
        <end position="152"/>
    </location>
</feature>
<evidence type="ECO:0000313" key="4">
    <source>
        <dbReference type="Proteomes" id="UP000682733"/>
    </source>
</evidence>
<evidence type="ECO:0000256" key="1">
    <source>
        <dbReference type="SAM" id="MobiDB-lite"/>
    </source>
</evidence>
<feature type="compositionally biased region" description="Pro residues" evidence="1">
    <location>
        <begin position="460"/>
        <end position="469"/>
    </location>
</feature>
<dbReference type="Proteomes" id="UP000677228">
    <property type="component" value="Unassembled WGS sequence"/>
</dbReference>
<feature type="compositionally biased region" description="Polar residues" evidence="1">
    <location>
        <begin position="683"/>
        <end position="696"/>
    </location>
</feature>
<feature type="compositionally biased region" description="Basic residues" evidence="1">
    <location>
        <begin position="367"/>
        <end position="379"/>
    </location>
</feature>
<feature type="compositionally biased region" description="Acidic residues" evidence="1">
    <location>
        <begin position="232"/>
        <end position="249"/>
    </location>
</feature>
<feature type="compositionally biased region" description="Basic residues" evidence="1">
    <location>
        <begin position="132"/>
        <end position="143"/>
    </location>
</feature>
<feature type="region of interest" description="Disordered" evidence="1">
    <location>
        <begin position="227"/>
        <end position="272"/>
    </location>
</feature>
<feature type="compositionally biased region" description="Low complexity" evidence="1">
    <location>
        <begin position="330"/>
        <end position="343"/>
    </location>
</feature>
<dbReference type="EMBL" id="CAJNOK010011866">
    <property type="protein sequence ID" value="CAF1150448.1"/>
    <property type="molecule type" value="Genomic_DNA"/>
</dbReference>
<feature type="region of interest" description="Disordered" evidence="1">
    <location>
        <begin position="642"/>
        <end position="671"/>
    </location>
</feature>
<feature type="region of interest" description="Disordered" evidence="1">
    <location>
        <begin position="683"/>
        <end position="765"/>
    </location>
</feature>
<gene>
    <name evidence="2" type="ORF">OVA965_LOCUS21576</name>
    <name evidence="3" type="ORF">TMI583_LOCUS22259</name>
</gene>